<dbReference type="EMBL" id="DSVI01000004">
    <property type="protein sequence ID" value="HGT47156.1"/>
    <property type="molecule type" value="Genomic_DNA"/>
</dbReference>
<protein>
    <submittedName>
        <fullName evidence="11">TonB-dependent receptor</fullName>
    </submittedName>
</protein>
<dbReference type="InterPro" id="IPR000531">
    <property type="entry name" value="Beta-barrel_TonB"/>
</dbReference>
<keyword evidence="5 8" id="KW-0798">TonB box</keyword>
<evidence type="ECO:0000256" key="7">
    <source>
        <dbReference type="ARBA" id="ARBA00023237"/>
    </source>
</evidence>
<evidence type="ECO:0000256" key="6">
    <source>
        <dbReference type="ARBA" id="ARBA00023136"/>
    </source>
</evidence>
<dbReference type="PANTHER" id="PTHR30069">
    <property type="entry name" value="TONB-DEPENDENT OUTER MEMBRANE RECEPTOR"/>
    <property type="match status" value="1"/>
</dbReference>
<evidence type="ECO:0000256" key="1">
    <source>
        <dbReference type="ARBA" id="ARBA00004571"/>
    </source>
</evidence>
<comment type="subcellular location">
    <subcellularLocation>
        <location evidence="1">Cell outer membrane</location>
        <topology evidence="1">Multi-pass membrane protein</topology>
    </subcellularLocation>
</comment>
<evidence type="ECO:0000259" key="10">
    <source>
        <dbReference type="Pfam" id="PF07715"/>
    </source>
</evidence>
<accession>A0A832G6D2</accession>
<dbReference type="InterPro" id="IPR039426">
    <property type="entry name" value="TonB-dep_rcpt-like"/>
</dbReference>
<keyword evidence="4" id="KW-0812">Transmembrane</keyword>
<comment type="caution">
    <text evidence="11">The sequence shown here is derived from an EMBL/GenBank/DDBJ whole genome shotgun (WGS) entry which is preliminary data.</text>
</comment>
<proteinExistence type="inferred from homology"/>
<gene>
    <name evidence="11" type="ORF">ENS56_03910</name>
</gene>
<dbReference type="PANTHER" id="PTHR30069:SF40">
    <property type="entry name" value="TONB-DEPENDENT RECEPTOR NMB0964-RELATED"/>
    <property type="match status" value="1"/>
</dbReference>
<dbReference type="Gene3D" id="2.60.40.1120">
    <property type="entry name" value="Carboxypeptidase-like, regulatory domain"/>
    <property type="match status" value="1"/>
</dbReference>
<dbReference type="AlphaFoldDB" id="A0A832G6D2"/>
<evidence type="ECO:0000256" key="8">
    <source>
        <dbReference type="RuleBase" id="RU003357"/>
    </source>
</evidence>
<dbReference type="InterPro" id="IPR036942">
    <property type="entry name" value="Beta-barrel_TonB_sf"/>
</dbReference>
<sequence length="742" mass="83948">MKYSHKKYHLQILKVIFLFFVITISSKAHSDILVIEGIVLNAETSEPVSNAVILIPETGNFVTTKQDGSFSLEINLNKPFRIKITHLAFQERLIDINPRSDNTKKIIIYLIPKTINLSPVVVTDKNSVTVLDEIKDYSKILKGKELQRNLSQTLAATLKNETGLSVRSMGPAPSRPVFRGLGQDRILLTEDGIKSIDLSATSPDHAVTIEPFNSERIEVLRGPKILTKSSSTIGGIVNIIKDEIPVQIHNTYHLTLGGYAETVNKGYLGSIQSEIPFKPFALKFELSKRNTSDLKTPEGLLNNSSSKNLNASAGLSYIDDFGYLGTSFRSYDLNYGIPGGFIGAHPKGVNIDITKKQLRFESKINLEDESEFLQISYKNIYYRHKEFEFSGRIGSEFRIITNLADIDLHHSKFLGFDEGIFGLSFEHRDFEIGGYVFTPPTNSLNLSSFIYEEVNLGKFNLNFALRYSFDLVKPKVENLNSKIGQIRKRNFNNLSVSTSLIYQLSDIVFIGANLSKSSRVPTIEELFSEGPHLAAYSYEVGNPELKSESGIGSEIFVYHKFEKLNFNINFFYNNFSYFIIPRNSGEINYQTFLPIYKTYGVAAVLYGFDGSMSWNFYDNLFLSHSISFTKGVFRENSKPLPQIPPLKGITGIQYRVEDLSFGLNCEWALKQNDVDIFEQPTSGYIIFNLFAQYLFYINDSVNSISLGIDNIFNRSYRNHLSRIKSVLPEAGFNIRLIYKLML</sequence>
<dbReference type="Pfam" id="PF13715">
    <property type="entry name" value="CarbopepD_reg_2"/>
    <property type="match status" value="1"/>
</dbReference>
<dbReference type="SUPFAM" id="SSF49464">
    <property type="entry name" value="Carboxypeptidase regulatory domain-like"/>
    <property type="match status" value="1"/>
</dbReference>
<feature type="domain" description="TonB-dependent receptor-like beta-barrel" evidence="9">
    <location>
        <begin position="303"/>
        <end position="711"/>
    </location>
</feature>
<dbReference type="InterPro" id="IPR008969">
    <property type="entry name" value="CarboxyPept-like_regulatory"/>
</dbReference>
<keyword evidence="7" id="KW-0998">Cell outer membrane</keyword>
<evidence type="ECO:0000256" key="5">
    <source>
        <dbReference type="ARBA" id="ARBA00023077"/>
    </source>
</evidence>
<keyword evidence="2" id="KW-0813">Transport</keyword>
<dbReference type="Gene3D" id="2.170.130.10">
    <property type="entry name" value="TonB-dependent receptor, plug domain"/>
    <property type="match status" value="1"/>
</dbReference>
<dbReference type="InterPro" id="IPR037066">
    <property type="entry name" value="Plug_dom_sf"/>
</dbReference>
<dbReference type="GO" id="GO:0015344">
    <property type="term" value="F:siderophore uptake transmembrane transporter activity"/>
    <property type="evidence" value="ECO:0007669"/>
    <property type="project" value="TreeGrafter"/>
</dbReference>
<dbReference type="InterPro" id="IPR012910">
    <property type="entry name" value="Plug_dom"/>
</dbReference>
<dbReference type="SUPFAM" id="SSF56935">
    <property type="entry name" value="Porins"/>
    <property type="match status" value="1"/>
</dbReference>
<keyword evidence="3" id="KW-1134">Transmembrane beta strand</keyword>
<dbReference type="Pfam" id="PF00593">
    <property type="entry name" value="TonB_dep_Rec_b-barrel"/>
    <property type="match status" value="1"/>
</dbReference>
<comment type="similarity">
    <text evidence="8">Belongs to the TonB-dependent receptor family.</text>
</comment>
<evidence type="ECO:0000256" key="4">
    <source>
        <dbReference type="ARBA" id="ARBA00022692"/>
    </source>
</evidence>
<feature type="domain" description="TonB-dependent receptor plug" evidence="10">
    <location>
        <begin position="140"/>
        <end position="236"/>
    </location>
</feature>
<dbReference type="Pfam" id="PF07715">
    <property type="entry name" value="Plug"/>
    <property type="match status" value="1"/>
</dbReference>
<evidence type="ECO:0000256" key="3">
    <source>
        <dbReference type="ARBA" id="ARBA00022452"/>
    </source>
</evidence>
<name>A0A832G6D2_9BACT</name>
<evidence type="ECO:0000256" key="2">
    <source>
        <dbReference type="ARBA" id="ARBA00022448"/>
    </source>
</evidence>
<evidence type="ECO:0000259" key="9">
    <source>
        <dbReference type="Pfam" id="PF00593"/>
    </source>
</evidence>
<reference evidence="11" key="1">
    <citation type="journal article" date="2020" name="mSystems">
        <title>Genome- and Community-Level Interaction Insights into Carbon Utilization and Element Cycling Functions of Hydrothermarchaeota in Hydrothermal Sediment.</title>
        <authorList>
            <person name="Zhou Z."/>
            <person name="Liu Y."/>
            <person name="Xu W."/>
            <person name="Pan J."/>
            <person name="Luo Z.H."/>
            <person name="Li M."/>
        </authorList>
    </citation>
    <scope>NUCLEOTIDE SEQUENCE [LARGE SCALE GENOMIC DNA]</scope>
    <source>
        <strain evidence="11">SpSt-500</strain>
    </source>
</reference>
<organism evidence="11">
    <name type="scientific">Ignavibacterium album</name>
    <dbReference type="NCBI Taxonomy" id="591197"/>
    <lineage>
        <taxon>Bacteria</taxon>
        <taxon>Pseudomonadati</taxon>
        <taxon>Ignavibacteriota</taxon>
        <taxon>Ignavibacteria</taxon>
        <taxon>Ignavibacteriales</taxon>
        <taxon>Ignavibacteriaceae</taxon>
        <taxon>Ignavibacterium</taxon>
    </lineage>
</organism>
<keyword evidence="11" id="KW-0675">Receptor</keyword>
<keyword evidence="6 8" id="KW-0472">Membrane</keyword>
<dbReference type="Gene3D" id="2.40.170.20">
    <property type="entry name" value="TonB-dependent receptor, beta-barrel domain"/>
    <property type="match status" value="1"/>
</dbReference>
<dbReference type="GO" id="GO:0009279">
    <property type="term" value="C:cell outer membrane"/>
    <property type="evidence" value="ECO:0007669"/>
    <property type="project" value="UniProtKB-SubCell"/>
</dbReference>
<evidence type="ECO:0000313" key="11">
    <source>
        <dbReference type="EMBL" id="HGT47156.1"/>
    </source>
</evidence>
<dbReference type="GO" id="GO:0044718">
    <property type="term" value="P:siderophore transmembrane transport"/>
    <property type="evidence" value="ECO:0007669"/>
    <property type="project" value="TreeGrafter"/>
</dbReference>